<dbReference type="EMBL" id="BART01005437">
    <property type="protein sequence ID" value="GAG65910.1"/>
    <property type="molecule type" value="Genomic_DNA"/>
</dbReference>
<sequence>MSNGFSLYRTVMRKENGFNNINLRNLKDVTEEIISK</sequence>
<accession>X0Z987</accession>
<name>X0Z987_9ZZZZ</name>
<reference evidence="1" key="1">
    <citation type="journal article" date="2014" name="Front. Microbiol.">
        <title>High frequency of phylogenetically diverse reductive dehalogenase-homologous genes in deep subseafloor sedimentary metagenomes.</title>
        <authorList>
            <person name="Kawai M."/>
            <person name="Futagami T."/>
            <person name="Toyoda A."/>
            <person name="Takaki Y."/>
            <person name="Nishi S."/>
            <person name="Hori S."/>
            <person name="Arai W."/>
            <person name="Tsubouchi T."/>
            <person name="Morono Y."/>
            <person name="Uchiyama I."/>
            <person name="Ito T."/>
            <person name="Fujiyama A."/>
            <person name="Inagaki F."/>
            <person name="Takami H."/>
        </authorList>
    </citation>
    <scope>NUCLEOTIDE SEQUENCE</scope>
    <source>
        <strain evidence="1">Expedition CK06-06</strain>
    </source>
</reference>
<proteinExistence type="predicted"/>
<gene>
    <name evidence="1" type="ORF">S01H4_12657</name>
</gene>
<organism evidence="1">
    <name type="scientific">marine sediment metagenome</name>
    <dbReference type="NCBI Taxonomy" id="412755"/>
    <lineage>
        <taxon>unclassified sequences</taxon>
        <taxon>metagenomes</taxon>
        <taxon>ecological metagenomes</taxon>
    </lineage>
</organism>
<comment type="caution">
    <text evidence="1">The sequence shown here is derived from an EMBL/GenBank/DDBJ whole genome shotgun (WGS) entry which is preliminary data.</text>
</comment>
<feature type="non-terminal residue" evidence="1">
    <location>
        <position position="36"/>
    </location>
</feature>
<protein>
    <submittedName>
        <fullName evidence="1">Uncharacterized protein</fullName>
    </submittedName>
</protein>
<dbReference type="AlphaFoldDB" id="X0Z987"/>
<evidence type="ECO:0000313" key="1">
    <source>
        <dbReference type="EMBL" id="GAG65910.1"/>
    </source>
</evidence>